<dbReference type="Gene3D" id="3.60.110.10">
    <property type="entry name" value="Carbon-nitrogen hydrolase"/>
    <property type="match status" value="1"/>
</dbReference>
<evidence type="ECO:0000256" key="9">
    <source>
        <dbReference type="SAM" id="Phobius"/>
    </source>
</evidence>
<keyword evidence="4" id="KW-0808">Transferase</keyword>
<keyword evidence="6 9" id="KW-1133">Transmembrane helix</keyword>
<sequence length="315" mass="34043">AEGRGAALGAAAALLVAGWLLRGVDHLPASSEGAFEASVVQGAVPQDRQWLAENVHELPALYLQLFAEASGRIAVAPESALPFQWEDLDPATREAYASRGLFRHFILGTFTRDEETGRSRNAAALLSPGEAPRFYAKRHLTPYGEYLPFAALLEPLLQRARIPYANLQPGTTGGVFNLAGTVIDLSICYESLFPRLFARDPQVALLATITNDSWFDGTAMPAQHLQIAAGRALERQRYMLRASNTGPSAVIRPDGTLAASIAPLQRGVAAAQVERRQGLTPYMRWGDAPLLVPALMALAWLLLGALRRGTSYMKG</sequence>
<keyword evidence="3" id="KW-1003">Cell membrane</keyword>
<dbReference type="SUPFAM" id="SSF56317">
    <property type="entry name" value="Carbon-nitrogen hydrolase"/>
    <property type="match status" value="1"/>
</dbReference>
<accession>A0A930Y223</accession>
<dbReference type="AlphaFoldDB" id="A0A930Y223"/>
<evidence type="ECO:0000256" key="3">
    <source>
        <dbReference type="ARBA" id="ARBA00022475"/>
    </source>
</evidence>
<evidence type="ECO:0000256" key="7">
    <source>
        <dbReference type="ARBA" id="ARBA00023136"/>
    </source>
</evidence>
<dbReference type="PANTHER" id="PTHR38686:SF1">
    <property type="entry name" value="APOLIPOPROTEIN N-ACYLTRANSFERASE"/>
    <property type="match status" value="1"/>
</dbReference>
<proteinExistence type="inferred from homology"/>
<evidence type="ECO:0000313" key="11">
    <source>
        <dbReference type="EMBL" id="MBF2735940.1"/>
    </source>
</evidence>
<dbReference type="GO" id="GO:0005886">
    <property type="term" value="C:plasma membrane"/>
    <property type="evidence" value="ECO:0007669"/>
    <property type="project" value="UniProtKB-SubCell"/>
</dbReference>
<keyword evidence="12" id="KW-1185">Reference proteome</keyword>
<keyword evidence="7 9" id="KW-0472">Membrane</keyword>
<keyword evidence="8" id="KW-0012">Acyltransferase</keyword>
<comment type="caution">
    <text evidence="11">The sequence shown here is derived from an EMBL/GenBank/DDBJ whole genome shotgun (WGS) entry which is preliminary data.</text>
</comment>
<feature type="transmembrane region" description="Helical" evidence="9">
    <location>
        <begin position="288"/>
        <end position="306"/>
    </location>
</feature>
<evidence type="ECO:0000256" key="4">
    <source>
        <dbReference type="ARBA" id="ARBA00022679"/>
    </source>
</evidence>
<keyword evidence="5 9" id="KW-0812">Transmembrane</keyword>
<dbReference type="InterPro" id="IPR036526">
    <property type="entry name" value="C-N_Hydrolase_sf"/>
</dbReference>
<dbReference type="EMBL" id="JADHEI010000058">
    <property type="protein sequence ID" value="MBF2735940.1"/>
    <property type="molecule type" value="Genomic_DNA"/>
</dbReference>
<evidence type="ECO:0000256" key="8">
    <source>
        <dbReference type="ARBA" id="ARBA00023315"/>
    </source>
</evidence>
<dbReference type="Pfam" id="PF00795">
    <property type="entry name" value="CN_hydrolase"/>
    <property type="match status" value="1"/>
</dbReference>
<evidence type="ECO:0000256" key="2">
    <source>
        <dbReference type="ARBA" id="ARBA00010065"/>
    </source>
</evidence>
<evidence type="ECO:0000256" key="6">
    <source>
        <dbReference type="ARBA" id="ARBA00022989"/>
    </source>
</evidence>
<dbReference type="PANTHER" id="PTHR38686">
    <property type="entry name" value="APOLIPOPROTEIN N-ACYLTRANSFERASE"/>
    <property type="match status" value="1"/>
</dbReference>
<dbReference type="InterPro" id="IPR003010">
    <property type="entry name" value="C-N_Hydrolase"/>
</dbReference>
<evidence type="ECO:0000259" key="10">
    <source>
        <dbReference type="PROSITE" id="PS50263"/>
    </source>
</evidence>
<comment type="similarity">
    <text evidence="2">Belongs to the CN hydrolase family. Apolipoprotein N-acyltransferase subfamily.</text>
</comment>
<evidence type="ECO:0000313" key="12">
    <source>
        <dbReference type="Proteomes" id="UP000604381"/>
    </source>
</evidence>
<evidence type="ECO:0000256" key="5">
    <source>
        <dbReference type="ARBA" id="ARBA00022692"/>
    </source>
</evidence>
<dbReference type="Proteomes" id="UP000604381">
    <property type="component" value="Unassembled WGS sequence"/>
</dbReference>
<dbReference type="PROSITE" id="PS50263">
    <property type="entry name" value="CN_HYDROLASE"/>
    <property type="match status" value="1"/>
</dbReference>
<dbReference type="InterPro" id="IPR004563">
    <property type="entry name" value="Apolipo_AcylTrfase"/>
</dbReference>
<gene>
    <name evidence="11" type="primary">lnt</name>
    <name evidence="11" type="ORF">ISN26_07760</name>
</gene>
<feature type="non-terminal residue" evidence="11">
    <location>
        <position position="1"/>
    </location>
</feature>
<dbReference type="GO" id="GO:0042158">
    <property type="term" value="P:lipoprotein biosynthetic process"/>
    <property type="evidence" value="ECO:0007669"/>
    <property type="project" value="InterPro"/>
</dbReference>
<feature type="domain" description="CN hydrolase" evidence="10">
    <location>
        <begin position="40"/>
        <end position="275"/>
    </location>
</feature>
<dbReference type="NCBIfam" id="TIGR00546">
    <property type="entry name" value="lnt"/>
    <property type="match status" value="1"/>
</dbReference>
<protein>
    <submittedName>
        <fullName evidence="11">Apolipoprotein N-acyltransferase</fullName>
    </submittedName>
</protein>
<dbReference type="CDD" id="cd07571">
    <property type="entry name" value="ALP_N-acyl_transferase"/>
    <property type="match status" value="1"/>
</dbReference>
<comment type="subcellular location">
    <subcellularLocation>
        <location evidence="1">Cell membrane</location>
        <topology evidence="1">Multi-pass membrane protein</topology>
    </subcellularLocation>
</comment>
<reference evidence="11" key="1">
    <citation type="submission" date="2020-10" db="EMBL/GenBank/DDBJ databases">
        <title>An improved Amphimedon queenslandica hologenome assembly reveals how three proteobacterial symbionts can extend the metabolic phenotypic of their marine sponge host.</title>
        <authorList>
            <person name="Degnan B."/>
            <person name="Degnan S."/>
            <person name="Xiang X."/>
        </authorList>
    </citation>
    <scope>NUCLEOTIDE SEQUENCE</scope>
    <source>
        <strain evidence="11">AqS2</strain>
    </source>
</reference>
<evidence type="ECO:0000256" key="1">
    <source>
        <dbReference type="ARBA" id="ARBA00004651"/>
    </source>
</evidence>
<organism evidence="11 12">
    <name type="scientific">Candidatus Amphirhobacter heronislandensis</name>
    <dbReference type="NCBI Taxonomy" id="1732024"/>
    <lineage>
        <taxon>Bacteria</taxon>
        <taxon>Pseudomonadati</taxon>
        <taxon>Pseudomonadota</taxon>
        <taxon>Gammaproteobacteria</taxon>
        <taxon>Candidatus Tethybacterales</taxon>
        <taxon>Candidatus Tethybacteraceae</taxon>
        <taxon>Candidatus Amphirhobacter</taxon>
    </lineage>
</organism>
<name>A0A930Y223_9GAMM</name>
<dbReference type="GO" id="GO:0016410">
    <property type="term" value="F:N-acyltransferase activity"/>
    <property type="evidence" value="ECO:0007669"/>
    <property type="project" value="InterPro"/>
</dbReference>